<evidence type="ECO:0000313" key="6">
    <source>
        <dbReference type="Proteomes" id="UP000627781"/>
    </source>
</evidence>
<comment type="pathway">
    <text evidence="3">Amino-acid biosynthesis; L-lysine biosynthesis via DAP pathway; DL-2,6-diaminopimelate from LL-2,6-diaminopimelate: step 1/1.</text>
</comment>
<dbReference type="EC" id="5.1.1.7" evidence="3 4"/>
<evidence type="ECO:0000313" key="5">
    <source>
        <dbReference type="EMBL" id="MBD7911859.1"/>
    </source>
</evidence>
<comment type="subcellular location">
    <subcellularLocation>
        <location evidence="3">Cytoplasm</location>
    </subcellularLocation>
</comment>
<dbReference type="HAMAP" id="MF_00197">
    <property type="entry name" value="DAP_epimerase"/>
    <property type="match status" value="1"/>
</dbReference>
<protein>
    <recommendedName>
        <fullName evidence="3 4">Diaminopimelate epimerase</fullName>
        <shortName evidence="3">DAP epimerase</shortName>
        <ecNumber evidence="3 4">5.1.1.7</ecNumber>
    </recommendedName>
    <alternativeName>
        <fullName evidence="3">PLP-independent amino acid racemase</fullName>
    </alternativeName>
</protein>
<keyword evidence="3" id="KW-0028">Amino-acid biosynthesis</keyword>
<comment type="function">
    <text evidence="3">Catalyzes the stereoinversion of LL-2,6-diaminopimelate (L,L-DAP) to meso-diaminopimelate (meso-DAP), a precursor of L-lysine and an essential component of the bacterial peptidoglycan.</text>
</comment>
<dbReference type="Pfam" id="PF01678">
    <property type="entry name" value="DAP_epimerase"/>
    <property type="match status" value="2"/>
</dbReference>
<feature type="binding site" evidence="3">
    <location>
        <position position="193"/>
    </location>
    <ligand>
        <name>substrate</name>
    </ligand>
</feature>
<keyword evidence="3" id="KW-0457">Lysine biosynthesis</keyword>
<reference evidence="5 6" key="1">
    <citation type="submission" date="2020-08" db="EMBL/GenBank/DDBJ databases">
        <title>A Genomic Blueprint of the Chicken Gut Microbiome.</title>
        <authorList>
            <person name="Gilroy R."/>
            <person name="Ravi A."/>
            <person name="Getino M."/>
            <person name="Pursley I."/>
            <person name="Horton D.L."/>
            <person name="Alikhan N.-F."/>
            <person name="Baker D."/>
            <person name="Gharbi K."/>
            <person name="Hall N."/>
            <person name="Watson M."/>
            <person name="Adriaenssens E.M."/>
            <person name="Foster-Nyarko E."/>
            <person name="Jarju S."/>
            <person name="Secka A."/>
            <person name="Antonio M."/>
            <person name="Oren A."/>
            <person name="Chaudhuri R."/>
            <person name="La Ragione R.M."/>
            <person name="Hildebrand F."/>
            <person name="Pallen M.J."/>
        </authorList>
    </citation>
    <scope>NUCLEOTIDE SEQUENCE [LARGE SCALE GENOMIC DNA]</scope>
    <source>
        <strain evidence="5 6">Sa3CVN1</strain>
    </source>
</reference>
<dbReference type="SUPFAM" id="SSF54506">
    <property type="entry name" value="Diaminopimelate epimerase-like"/>
    <property type="match status" value="2"/>
</dbReference>
<dbReference type="Proteomes" id="UP000627781">
    <property type="component" value="Unassembled WGS sequence"/>
</dbReference>
<keyword evidence="2 3" id="KW-0413">Isomerase</keyword>
<accession>A0ABR8PUQ0</accession>
<comment type="subunit">
    <text evidence="3">Homodimer.</text>
</comment>
<name>A0ABR8PUQ0_9CLOT</name>
<feature type="binding site" evidence="3">
    <location>
        <begin position="221"/>
        <end position="222"/>
    </location>
    <ligand>
        <name>substrate</name>
    </ligand>
</feature>
<dbReference type="RefSeq" id="WP_143315908.1">
    <property type="nucleotide sequence ID" value="NZ_JACSRA010000015.1"/>
</dbReference>
<feature type="binding site" evidence="3">
    <location>
        <position position="13"/>
    </location>
    <ligand>
        <name>substrate</name>
    </ligand>
</feature>
<evidence type="ECO:0000256" key="2">
    <source>
        <dbReference type="ARBA" id="ARBA00023235"/>
    </source>
</evidence>
<feature type="binding site" evidence="3">
    <location>
        <begin position="211"/>
        <end position="212"/>
    </location>
    <ligand>
        <name>substrate</name>
    </ligand>
</feature>
<evidence type="ECO:0000256" key="4">
    <source>
        <dbReference type="NCBIfam" id="TIGR00652"/>
    </source>
</evidence>
<dbReference type="InterPro" id="IPR001653">
    <property type="entry name" value="DAP_epimerase_DapF"/>
</dbReference>
<comment type="catalytic activity">
    <reaction evidence="3">
        <text>(2S,6S)-2,6-diaminopimelate = meso-2,6-diaminopimelate</text>
        <dbReference type="Rhea" id="RHEA:15393"/>
        <dbReference type="ChEBI" id="CHEBI:57609"/>
        <dbReference type="ChEBI" id="CHEBI:57791"/>
        <dbReference type="EC" id="5.1.1.7"/>
    </reaction>
</comment>
<feature type="binding site" evidence="3">
    <location>
        <position position="160"/>
    </location>
    <ligand>
        <name>substrate</name>
    </ligand>
</feature>
<feature type="site" description="Could be important to modulate the pK values of the two catalytic cysteine residues" evidence="3">
    <location>
        <position position="162"/>
    </location>
</feature>
<feature type="binding site" evidence="3">
    <location>
        <position position="64"/>
    </location>
    <ligand>
        <name>substrate</name>
    </ligand>
</feature>
<keyword evidence="3" id="KW-0963">Cytoplasm</keyword>
<dbReference type="EMBL" id="JACSRA010000015">
    <property type="protein sequence ID" value="MBD7911859.1"/>
    <property type="molecule type" value="Genomic_DNA"/>
</dbReference>
<comment type="similarity">
    <text evidence="1 3">Belongs to the diaminopimelate epimerase family.</text>
</comment>
<proteinExistence type="inferred from homology"/>
<dbReference type="NCBIfam" id="TIGR00652">
    <property type="entry name" value="DapF"/>
    <property type="match status" value="1"/>
</dbReference>
<gene>
    <name evidence="3" type="primary">dapF</name>
    <name evidence="5" type="ORF">H9661_10855</name>
</gene>
<dbReference type="GO" id="GO:0008837">
    <property type="term" value="F:diaminopimelate epimerase activity"/>
    <property type="evidence" value="ECO:0007669"/>
    <property type="project" value="UniProtKB-EC"/>
</dbReference>
<organism evidence="5 6">
    <name type="scientific">Clostridium cibarium</name>
    <dbReference type="NCBI Taxonomy" id="2762247"/>
    <lineage>
        <taxon>Bacteria</taxon>
        <taxon>Bacillati</taxon>
        <taxon>Bacillota</taxon>
        <taxon>Clostridia</taxon>
        <taxon>Eubacteriales</taxon>
        <taxon>Clostridiaceae</taxon>
        <taxon>Clostridium</taxon>
    </lineage>
</organism>
<feature type="site" description="Could be important to modulate the pK values of the two catalytic cysteine residues" evidence="3">
    <location>
        <position position="211"/>
    </location>
</feature>
<dbReference type="PANTHER" id="PTHR31689">
    <property type="entry name" value="DIAMINOPIMELATE EPIMERASE, CHLOROPLASTIC"/>
    <property type="match status" value="1"/>
</dbReference>
<dbReference type="PANTHER" id="PTHR31689:SF0">
    <property type="entry name" value="DIAMINOPIMELATE EPIMERASE"/>
    <property type="match status" value="1"/>
</dbReference>
<comment type="caution">
    <text evidence="5">The sequence shown here is derived from an EMBL/GenBank/DDBJ whole genome shotgun (WGS) entry which is preliminary data.</text>
</comment>
<feature type="binding site" evidence="3">
    <location>
        <begin position="74"/>
        <end position="75"/>
    </location>
    <ligand>
        <name>substrate</name>
    </ligand>
</feature>
<comment type="caution">
    <text evidence="3">Lacks conserved residue(s) required for the propagation of feature annotation.</text>
</comment>
<keyword evidence="6" id="KW-1185">Reference proteome</keyword>
<evidence type="ECO:0000256" key="1">
    <source>
        <dbReference type="ARBA" id="ARBA00010219"/>
    </source>
</evidence>
<evidence type="ECO:0000256" key="3">
    <source>
        <dbReference type="HAMAP-Rule" id="MF_00197"/>
    </source>
</evidence>
<dbReference type="Gene3D" id="3.10.310.10">
    <property type="entry name" value="Diaminopimelate Epimerase, Chain A, domain 1"/>
    <property type="match status" value="2"/>
</dbReference>
<sequence length="285" mass="31667">MEIILKKYHGLGNDYIIYDPNRNKLDLNTKRVRLICDRHFGVGSDGILFGPIWEGGQIKLRIFNPDGSEAEKSGNGVRIFSKYLKDSGYIKDKSFVLNTLGGNVNVEYLNKNGDLLKVSMGKTTFLSDKIPVTGPSREVIDELMTFNNKEYRVTCLSIGNPHCIIPMENISKEKASELGKYVESSRNFPNRINMQLLKVMDRDNIQIEIYERGAGYTLASGSSSSAAATAAYKLGLINNKVTVHMPGGNLKIEIQNDSTVFMTGTVNAIGSINLSEQFIDELLKI</sequence>